<feature type="compositionally biased region" description="Basic and acidic residues" evidence="1">
    <location>
        <begin position="1"/>
        <end position="17"/>
    </location>
</feature>
<organism evidence="2 3">
    <name type="scientific">Limulus polyphemus</name>
    <name type="common">Atlantic horseshoe crab</name>
    <dbReference type="NCBI Taxonomy" id="6850"/>
    <lineage>
        <taxon>Eukaryota</taxon>
        <taxon>Metazoa</taxon>
        <taxon>Ecdysozoa</taxon>
        <taxon>Arthropoda</taxon>
        <taxon>Chelicerata</taxon>
        <taxon>Merostomata</taxon>
        <taxon>Xiphosura</taxon>
        <taxon>Limulidae</taxon>
        <taxon>Limulus</taxon>
    </lineage>
</organism>
<dbReference type="GeneID" id="111088801"/>
<name>A0ABM1TI22_LIMPO</name>
<feature type="region of interest" description="Disordered" evidence="1">
    <location>
        <begin position="1"/>
        <end position="123"/>
    </location>
</feature>
<dbReference type="RefSeq" id="XP_022255528.1">
    <property type="nucleotide sequence ID" value="XM_022399820.1"/>
</dbReference>
<feature type="compositionally biased region" description="Low complexity" evidence="1">
    <location>
        <begin position="94"/>
        <end position="105"/>
    </location>
</feature>
<proteinExistence type="predicted"/>
<accession>A0ABM1TI22</accession>
<sequence length="153" mass="17796">MQKEEKARQNPDDGTARERHKLVRILSKQTLYRTASTQEIRPRPRLVSLSRQMSHDPSSPLPCHDWGDYDDPLPPVLDPEDPATGRPKYNRMQSSDSTRSHGSGSIHLRHSWRRPPSRLNSKISVRTSEDLIEEEDEEQAFIIWISFKRKQNS</sequence>
<evidence type="ECO:0000313" key="3">
    <source>
        <dbReference type="RefSeq" id="XP_022255528.1"/>
    </source>
</evidence>
<reference evidence="3" key="1">
    <citation type="submission" date="2025-08" db="UniProtKB">
        <authorList>
            <consortium name="RefSeq"/>
        </authorList>
    </citation>
    <scope>IDENTIFICATION</scope>
    <source>
        <tissue evidence="3">Muscle</tissue>
    </source>
</reference>
<evidence type="ECO:0000313" key="2">
    <source>
        <dbReference type="Proteomes" id="UP000694941"/>
    </source>
</evidence>
<keyword evidence="2" id="KW-1185">Reference proteome</keyword>
<feature type="compositionally biased region" description="Basic residues" evidence="1">
    <location>
        <begin position="107"/>
        <end position="116"/>
    </location>
</feature>
<dbReference type="Proteomes" id="UP000694941">
    <property type="component" value="Unplaced"/>
</dbReference>
<gene>
    <name evidence="3" type="primary">LOC111088801</name>
</gene>
<evidence type="ECO:0000256" key="1">
    <source>
        <dbReference type="SAM" id="MobiDB-lite"/>
    </source>
</evidence>
<protein>
    <submittedName>
        <fullName evidence="3">Uncharacterized protein LOC111088801</fullName>
    </submittedName>
</protein>
<feature type="compositionally biased region" description="Polar residues" evidence="1">
    <location>
        <begin position="27"/>
        <end position="39"/>
    </location>
</feature>